<dbReference type="PROSITE" id="PS51257">
    <property type="entry name" value="PROKAR_LIPOPROTEIN"/>
    <property type="match status" value="1"/>
</dbReference>
<evidence type="ECO:0000256" key="2">
    <source>
        <dbReference type="ARBA" id="ARBA00022729"/>
    </source>
</evidence>
<comment type="caution">
    <text evidence="5">The sequence shown here is derived from an EMBL/GenBank/DDBJ whole genome shotgun (WGS) entry which is preliminary data.</text>
</comment>
<dbReference type="Proteomes" id="UP001212498">
    <property type="component" value="Unassembled WGS sequence"/>
</dbReference>
<dbReference type="EMBL" id="JAPNUD010000060">
    <property type="protein sequence ID" value="MDA0643177.1"/>
    <property type="molecule type" value="Genomic_DNA"/>
</dbReference>
<dbReference type="Pfam" id="PF13458">
    <property type="entry name" value="Peripla_BP_6"/>
    <property type="match status" value="1"/>
</dbReference>
<name>A0ABT4T105_9ACTN</name>
<keyword evidence="6" id="KW-1185">Reference proteome</keyword>
<sequence>MTIPRPRRFRRVTSAVAVTALFSFTTACGGGSGTASSGSSGTGAAKAAATEPLTAQQAGEEIAKLLGDLPELTGETVRGVNGKVITVGGTGTNTKAGQHTLPGLDVGARARFERANREGGVNGYTFEYAGFQDDNGQPAASQHATQNLVESKQVFALVPYVPASGVNGDYIAKHRVPTFGWLGQDFCTWNENPWMYSNQGQTSCPEVLPGKAVGSSASLEQYLKATGKDAASIKFGVFASSDPYGKAGVISSRATAENLGLSVVYAEADLPSATEPPLSDYTPIASRIMASGANVVAANVTAPALLGVLGALKSLGWTGDMIYGQAAQALLDNPGTAQTVDGMIGTTAQGAMAFGGDSFAQVSEDLKAIGSDAPADGIGTVTTYWAADLFLQAFAEIEGEPTAEKLANVLNGGSFGYEAIQGVTCSQSWPAGRVLAAACAGVVKYDAAAKKLTPLAPLENTGGYFIVDAQ</sequence>
<dbReference type="RefSeq" id="WP_271277526.1">
    <property type="nucleotide sequence ID" value="NZ_BAABFD010000036.1"/>
</dbReference>
<dbReference type="InterPro" id="IPR028082">
    <property type="entry name" value="Peripla_BP_I"/>
</dbReference>
<accession>A0ABT4T105</accession>
<feature type="domain" description="Leucine-binding protein" evidence="4">
    <location>
        <begin position="85"/>
        <end position="422"/>
    </location>
</feature>
<evidence type="ECO:0000259" key="4">
    <source>
        <dbReference type="Pfam" id="PF13458"/>
    </source>
</evidence>
<reference evidence="5 6" key="1">
    <citation type="submission" date="2022-11" db="EMBL/GenBank/DDBJ databases">
        <title>Nonomuraea corallina sp. nov., a new species of the genus Nonomuraea isolated from sea side sediment in Thai sea.</title>
        <authorList>
            <person name="Ngamcharungchit C."/>
            <person name="Matsumoto A."/>
            <person name="Suriyachadkun C."/>
            <person name="Panbangred W."/>
            <person name="Inahashi Y."/>
            <person name="Intra B."/>
        </authorList>
    </citation>
    <scope>NUCLEOTIDE SEQUENCE [LARGE SCALE GENOMIC DNA]</scope>
    <source>
        <strain evidence="5 6">DSM 43553</strain>
    </source>
</reference>
<proteinExistence type="inferred from homology"/>
<evidence type="ECO:0000256" key="1">
    <source>
        <dbReference type="ARBA" id="ARBA00010062"/>
    </source>
</evidence>
<dbReference type="Gene3D" id="3.40.50.2300">
    <property type="match status" value="2"/>
</dbReference>
<dbReference type="InterPro" id="IPR028081">
    <property type="entry name" value="Leu-bd"/>
</dbReference>
<evidence type="ECO:0000313" key="5">
    <source>
        <dbReference type="EMBL" id="MDA0643177.1"/>
    </source>
</evidence>
<keyword evidence="2 3" id="KW-0732">Signal</keyword>
<evidence type="ECO:0000256" key="3">
    <source>
        <dbReference type="SAM" id="SignalP"/>
    </source>
</evidence>
<protein>
    <submittedName>
        <fullName evidence="5">ABC transporter substrate-binding protein</fullName>
    </submittedName>
</protein>
<dbReference type="SUPFAM" id="SSF53822">
    <property type="entry name" value="Periplasmic binding protein-like I"/>
    <property type="match status" value="1"/>
</dbReference>
<evidence type="ECO:0000313" key="6">
    <source>
        <dbReference type="Proteomes" id="UP001212498"/>
    </source>
</evidence>
<feature type="chain" id="PRO_5045288749" evidence="3">
    <location>
        <begin position="30"/>
        <end position="470"/>
    </location>
</feature>
<gene>
    <name evidence="5" type="ORF">OUY24_21335</name>
</gene>
<organism evidence="5 6">
    <name type="scientific">Nonomuraea ferruginea</name>
    <dbReference type="NCBI Taxonomy" id="46174"/>
    <lineage>
        <taxon>Bacteria</taxon>
        <taxon>Bacillati</taxon>
        <taxon>Actinomycetota</taxon>
        <taxon>Actinomycetes</taxon>
        <taxon>Streptosporangiales</taxon>
        <taxon>Streptosporangiaceae</taxon>
        <taxon>Nonomuraea</taxon>
    </lineage>
</organism>
<feature type="signal peptide" evidence="3">
    <location>
        <begin position="1"/>
        <end position="29"/>
    </location>
</feature>
<comment type="similarity">
    <text evidence="1">Belongs to the leucine-binding protein family.</text>
</comment>